<evidence type="ECO:0000313" key="1">
    <source>
        <dbReference type="EMBL" id="GBL92394.1"/>
    </source>
</evidence>
<accession>A0A4Y2BMH5</accession>
<reference evidence="1 2" key="1">
    <citation type="journal article" date="2019" name="Sci. Rep.">
        <title>Orb-weaving spider Araneus ventricosus genome elucidates the spidroin gene catalogue.</title>
        <authorList>
            <person name="Kono N."/>
            <person name="Nakamura H."/>
            <person name="Ohtoshi R."/>
            <person name="Moran D.A.P."/>
            <person name="Shinohara A."/>
            <person name="Yoshida Y."/>
            <person name="Fujiwara M."/>
            <person name="Mori M."/>
            <person name="Tomita M."/>
            <person name="Arakawa K."/>
        </authorList>
    </citation>
    <scope>NUCLEOTIDE SEQUENCE [LARGE SCALE GENOMIC DNA]</scope>
</reference>
<organism evidence="1 2">
    <name type="scientific">Araneus ventricosus</name>
    <name type="common">Orbweaver spider</name>
    <name type="synonym">Epeira ventricosa</name>
    <dbReference type="NCBI Taxonomy" id="182803"/>
    <lineage>
        <taxon>Eukaryota</taxon>
        <taxon>Metazoa</taxon>
        <taxon>Ecdysozoa</taxon>
        <taxon>Arthropoda</taxon>
        <taxon>Chelicerata</taxon>
        <taxon>Arachnida</taxon>
        <taxon>Araneae</taxon>
        <taxon>Araneomorphae</taxon>
        <taxon>Entelegynae</taxon>
        <taxon>Araneoidea</taxon>
        <taxon>Araneidae</taxon>
        <taxon>Araneus</taxon>
    </lineage>
</organism>
<comment type="caution">
    <text evidence="1">The sequence shown here is derived from an EMBL/GenBank/DDBJ whole genome shotgun (WGS) entry which is preliminary data.</text>
</comment>
<name>A0A4Y2BMH5_ARAVE</name>
<evidence type="ECO:0000313" key="2">
    <source>
        <dbReference type="Proteomes" id="UP000499080"/>
    </source>
</evidence>
<gene>
    <name evidence="1" type="ORF">AVEN_174688_1</name>
</gene>
<dbReference type="AlphaFoldDB" id="A0A4Y2BMH5"/>
<protein>
    <submittedName>
        <fullName evidence="1">Uncharacterized protein</fullName>
    </submittedName>
</protein>
<dbReference type="EMBL" id="BGPR01000086">
    <property type="protein sequence ID" value="GBL92394.1"/>
    <property type="molecule type" value="Genomic_DNA"/>
</dbReference>
<proteinExistence type="predicted"/>
<sequence>MRNGVGEGCKLGIHLKTSYVICPKPVFFTHFNRKITHVIHVGSKVRYRSSSITPIPPPTRRISDFLALSRDLNVVRSFDVPLASHWGLKLESAHEVLDFEFV</sequence>
<keyword evidence="2" id="KW-1185">Reference proteome</keyword>
<dbReference type="Proteomes" id="UP000499080">
    <property type="component" value="Unassembled WGS sequence"/>
</dbReference>